<protein>
    <submittedName>
        <fullName evidence="2">HNH nuclease</fullName>
    </submittedName>
</protein>
<evidence type="ECO:0000313" key="3">
    <source>
        <dbReference type="Proteomes" id="UP000054845"/>
    </source>
</evidence>
<evidence type="ECO:0000259" key="1">
    <source>
        <dbReference type="Pfam" id="PF13391"/>
    </source>
</evidence>
<feature type="domain" description="HNH nuclease" evidence="1">
    <location>
        <begin position="143"/>
        <end position="202"/>
    </location>
</feature>
<accession>A0A0P1BH20</accession>
<dbReference type="Pfam" id="PF13391">
    <property type="entry name" value="HNH_2"/>
    <property type="match status" value="1"/>
</dbReference>
<dbReference type="OrthoDB" id="2569251at2759"/>
<name>A0A0P1BH20_9BASI</name>
<dbReference type="Proteomes" id="UP000054845">
    <property type="component" value="Unassembled WGS sequence"/>
</dbReference>
<organism evidence="2 3">
    <name type="scientific">Ceraceosorus bombacis</name>
    <dbReference type="NCBI Taxonomy" id="401625"/>
    <lineage>
        <taxon>Eukaryota</taxon>
        <taxon>Fungi</taxon>
        <taxon>Dikarya</taxon>
        <taxon>Basidiomycota</taxon>
        <taxon>Ustilaginomycotina</taxon>
        <taxon>Exobasidiomycetes</taxon>
        <taxon>Ceraceosorales</taxon>
        <taxon>Ceraceosoraceae</taxon>
        <taxon>Ceraceosorus</taxon>
    </lineage>
</organism>
<keyword evidence="3" id="KW-1185">Reference proteome</keyword>
<dbReference type="EMBL" id="CCYA01000248">
    <property type="protein sequence ID" value="CEH14843.1"/>
    <property type="molecule type" value="Genomic_DNA"/>
</dbReference>
<dbReference type="InterPro" id="IPR003615">
    <property type="entry name" value="HNH_nuc"/>
</dbReference>
<dbReference type="STRING" id="401625.A0A0P1BH20"/>
<proteinExistence type="predicted"/>
<reference evidence="2 3" key="1">
    <citation type="submission" date="2014-09" db="EMBL/GenBank/DDBJ databases">
        <authorList>
            <person name="Magalhaes I.L.F."/>
            <person name="Oliveira U."/>
            <person name="Santos F.R."/>
            <person name="Vidigal T.H.D.A."/>
            <person name="Brescovit A.D."/>
            <person name="Santos A.J."/>
        </authorList>
    </citation>
    <scope>NUCLEOTIDE SEQUENCE [LARGE SCALE GENOMIC DNA]</scope>
</reference>
<dbReference type="AlphaFoldDB" id="A0A0P1BH20"/>
<sequence>MQTYPKAIDEWRGRHIVVSSASGQSLCHVPLEWLLQCGAPDCCELLRWMVGVCVVEDGKLSDADGARVDAASLLACADQVVRLLYTRTDGQAQPFTYTKGPRFKYARRPPAADAEQSTMSHSSRSSTNQSAFRFRVAVRDFSCLLTGDPAEECVAAHIIPQSRPEYYTEIMGREVTYPFLTEHGITLNHAMHRAYDNGDFALWPRGEDLIVHYFMPKMLKRRAHHGQVIHRSHFRVQDESELPNKQLLMFHYQQCVIKYLRGFAAGFDSGGDAQV</sequence>
<evidence type="ECO:0000313" key="2">
    <source>
        <dbReference type="EMBL" id="CEH14843.1"/>
    </source>
</evidence>